<evidence type="ECO:0000256" key="1">
    <source>
        <dbReference type="ARBA" id="ARBA00005937"/>
    </source>
</evidence>
<dbReference type="InterPro" id="IPR045747">
    <property type="entry name" value="CRISPR-assoc_prot_Cas6_N_sf"/>
</dbReference>
<keyword evidence="3" id="KW-0051">Antiviral defense</keyword>
<gene>
    <name evidence="7" type="ORF">BTN85_0810</name>
</gene>
<dbReference type="InParanoid" id="A0A1Q6DVI4"/>
<dbReference type="InterPro" id="IPR049435">
    <property type="entry name" value="Cas_Cas6_C"/>
</dbReference>
<accession>A0A1Q6DVI4</accession>
<evidence type="ECO:0000256" key="5">
    <source>
        <dbReference type="PIRSR" id="PIRSR005054-1"/>
    </source>
</evidence>
<dbReference type="Pfam" id="PF01881">
    <property type="entry name" value="Cas_Cas6_C"/>
    <property type="match status" value="1"/>
</dbReference>
<dbReference type="AlphaFoldDB" id="A0A1Q6DVI4"/>
<evidence type="ECO:0000256" key="2">
    <source>
        <dbReference type="ARBA" id="ARBA00022884"/>
    </source>
</evidence>
<dbReference type="Gene3D" id="3.30.70.1900">
    <property type="match status" value="1"/>
</dbReference>
<evidence type="ECO:0000256" key="4">
    <source>
        <dbReference type="PIRNR" id="PIRNR005054"/>
    </source>
</evidence>
<evidence type="ECO:0000313" key="7">
    <source>
        <dbReference type="EMBL" id="OKY78322.1"/>
    </source>
</evidence>
<keyword evidence="2" id="KW-0694">RNA-binding</keyword>
<sequence>MRICVSLRFKELKTLPFNHLFELMSASLNKIGEADPELAYKYHEKPKYKPYNLSWLNIDIAKTSKKGLIPNSNEATYLFNSPNQRLINSFVEGFLANPDLVLKKNEEKVVFELDSIEAIKEPSFDDEMSFETITPVAVRTQEKENGKVKTVDLRPNSKKFYDNLFQNLINRYQNYHQQKPNINTQNIDLKILNSKPKRLKIRNTWQMATQMKFKTKADEKLNKFMYYTGLGERNNQGFGCIEVIKD</sequence>
<comment type="similarity">
    <text evidence="1 4">Belongs to the CRISPR-associated protein Cas6/Cse3/CasE family.</text>
</comment>
<feature type="domain" description="CRISPR associated protein Cas6 C-terminal" evidence="6">
    <location>
        <begin position="120"/>
        <end position="243"/>
    </location>
</feature>
<comment type="function">
    <text evidence="4">CRISPR (clustered regularly interspaced short palindromic repeat), is an adaptive immune system that provides protection against mobile genetic elements (viruses, transposable elements and conjugative plasmids). CRISPR clusters contain sequences complementary to antecedent mobile elements and target invading nucleic acids. CRISPR clusters are transcribed and processed into CRISPR RNA (crRNA).</text>
</comment>
<organism evidence="7 8">
    <name type="scientific">Methanohalarchaeum thermophilum</name>
    <dbReference type="NCBI Taxonomy" id="1903181"/>
    <lineage>
        <taxon>Archaea</taxon>
        <taxon>Methanobacteriati</taxon>
        <taxon>Methanobacteriota</taxon>
        <taxon>Methanonatronarchaeia</taxon>
        <taxon>Methanonatronarchaeales</taxon>
        <taxon>Methanonatronarchaeaceae</taxon>
        <taxon>Candidatus Methanohalarchaeum</taxon>
    </lineage>
</organism>
<dbReference type="PANTHER" id="PTHR36984:SF1">
    <property type="entry name" value="CRISPR-ASSOCIATED ENDORIBONUCLEASE CAS6 1"/>
    <property type="match status" value="1"/>
</dbReference>
<dbReference type="PANTHER" id="PTHR36984">
    <property type="entry name" value="CRISPR-ASSOCIATED ENDORIBONUCLEASE CAS6 1"/>
    <property type="match status" value="1"/>
</dbReference>
<proteinExistence type="inferred from homology"/>
<dbReference type="NCBIfam" id="TIGR01877">
    <property type="entry name" value="cas_cas6"/>
    <property type="match status" value="1"/>
</dbReference>
<dbReference type="Proteomes" id="UP000185744">
    <property type="component" value="Unassembled WGS sequence"/>
</dbReference>
<dbReference type="EMBL" id="MSDW01000001">
    <property type="protein sequence ID" value="OKY78322.1"/>
    <property type="molecule type" value="Genomic_DNA"/>
</dbReference>
<dbReference type="PIRSF" id="PIRSF005054">
    <property type="entry name" value="PF1131"/>
    <property type="match status" value="1"/>
</dbReference>
<evidence type="ECO:0000256" key="3">
    <source>
        <dbReference type="ARBA" id="ARBA00023118"/>
    </source>
</evidence>
<dbReference type="InterPro" id="IPR010156">
    <property type="entry name" value="CRISPR-assoc_prot_Cas6"/>
</dbReference>
<reference evidence="7" key="1">
    <citation type="submission" date="2016-12" db="EMBL/GenBank/DDBJ databases">
        <title>Discovery of methanogenic haloarchaea.</title>
        <authorList>
            <person name="Sorokin D.Y."/>
            <person name="Makarova K.S."/>
            <person name="Abbas B."/>
            <person name="Ferrer M."/>
            <person name="Golyshin P.N."/>
        </authorList>
    </citation>
    <scope>NUCLEOTIDE SEQUENCE [LARGE SCALE GENOMIC DNA]</scope>
    <source>
        <strain evidence="7">HMET1</strain>
    </source>
</reference>
<comment type="caution">
    <text evidence="7">The sequence shown here is derived from an EMBL/GenBank/DDBJ whole genome shotgun (WGS) entry which is preliminary data.</text>
</comment>
<protein>
    <recommendedName>
        <fullName evidence="4">CRISPR-associated endoribonuclease</fullName>
    </recommendedName>
</protein>
<dbReference type="GO" id="GO:0051607">
    <property type="term" value="P:defense response to virus"/>
    <property type="evidence" value="ECO:0007669"/>
    <property type="project" value="UniProtKB-KW"/>
</dbReference>
<dbReference type="GO" id="GO:0016788">
    <property type="term" value="F:hydrolase activity, acting on ester bonds"/>
    <property type="evidence" value="ECO:0007669"/>
    <property type="project" value="InterPro"/>
</dbReference>
<feature type="site" description="Transition state stabilizer" evidence="5">
    <location>
        <position position="49"/>
    </location>
</feature>
<dbReference type="GO" id="GO:0003723">
    <property type="term" value="F:RNA binding"/>
    <property type="evidence" value="ECO:0007669"/>
    <property type="project" value="UniProtKB-KW"/>
</dbReference>
<evidence type="ECO:0000259" key="6">
    <source>
        <dbReference type="Pfam" id="PF01881"/>
    </source>
</evidence>
<evidence type="ECO:0000313" key="8">
    <source>
        <dbReference type="Proteomes" id="UP000185744"/>
    </source>
</evidence>
<name>A0A1Q6DVI4_METT1</name>
<keyword evidence="8" id="KW-1185">Reference proteome</keyword>
<dbReference type="STRING" id="1903181.BTN85_0810"/>
<dbReference type="Pfam" id="PF21350">
    <property type="entry name" value="Cas6_I-A"/>
    <property type="match status" value="1"/>
</dbReference>
<dbReference type="Gene3D" id="3.30.70.1890">
    <property type="match status" value="1"/>
</dbReference>